<proteinExistence type="predicted"/>
<dbReference type="KEGG" id="fmu:J7337_004837"/>
<keyword evidence="3" id="KW-1185">Reference proteome</keyword>
<evidence type="ECO:0000313" key="2">
    <source>
        <dbReference type="EMBL" id="KAG9504858.1"/>
    </source>
</evidence>
<dbReference type="Proteomes" id="UP000827133">
    <property type="component" value="Unassembled WGS sequence"/>
</dbReference>
<accession>A0A9P8DMZ9</accession>
<reference evidence="2" key="1">
    <citation type="journal article" date="2021" name="Mol. Plant Microbe Interact.">
        <title>Telomere to telomere genome assembly of Fusarium musae F31, causal agent of crown rot disease of banana.</title>
        <authorList>
            <person name="Degradi L."/>
            <person name="Tava V."/>
            <person name="Kunova A."/>
            <person name="Cortesi P."/>
            <person name="Saracchi M."/>
            <person name="Pasquali M."/>
        </authorList>
    </citation>
    <scope>NUCLEOTIDE SEQUENCE</scope>
    <source>
        <strain evidence="2">F31</strain>
    </source>
</reference>
<comment type="caution">
    <text evidence="2">The sequence shown here is derived from an EMBL/GenBank/DDBJ whole genome shotgun (WGS) entry which is preliminary data.</text>
</comment>
<evidence type="ECO:0000256" key="1">
    <source>
        <dbReference type="SAM" id="MobiDB-lite"/>
    </source>
</evidence>
<feature type="region of interest" description="Disordered" evidence="1">
    <location>
        <begin position="84"/>
        <end position="105"/>
    </location>
</feature>
<gene>
    <name evidence="2" type="ORF">J7337_004837</name>
</gene>
<dbReference type="AlphaFoldDB" id="A0A9P8DMZ9"/>
<evidence type="ECO:0000313" key="3">
    <source>
        <dbReference type="Proteomes" id="UP000827133"/>
    </source>
</evidence>
<sequence length="105" mass="11401">MSVEEVNKTAVFIISSPKTSIHIITDCPFIMSNPQYIKVLRGEGPSPDTQQESASFSEQMKNWLREGPKDTPWNGIDSVAVSATQHNSKVNVAPSNAPATQGSNK</sequence>
<dbReference type="RefSeq" id="XP_044683858.1">
    <property type="nucleotide sequence ID" value="XM_044822525.1"/>
</dbReference>
<dbReference type="GeneID" id="68312694"/>
<name>A0A9P8DMZ9_9HYPO</name>
<organism evidence="2 3">
    <name type="scientific">Fusarium musae</name>
    <dbReference type="NCBI Taxonomy" id="1042133"/>
    <lineage>
        <taxon>Eukaryota</taxon>
        <taxon>Fungi</taxon>
        <taxon>Dikarya</taxon>
        <taxon>Ascomycota</taxon>
        <taxon>Pezizomycotina</taxon>
        <taxon>Sordariomycetes</taxon>
        <taxon>Hypocreomycetidae</taxon>
        <taxon>Hypocreales</taxon>
        <taxon>Nectriaceae</taxon>
        <taxon>Fusarium</taxon>
    </lineage>
</organism>
<dbReference type="EMBL" id="JAHBCI010000003">
    <property type="protein sequence ID" value="KAG9504858.1"/>
    <property type="molecule type" value="Genomic_DNA"/>
</dbReference>
<protein>
    <submittedName>
        <fullName evidence="2">Uncharacterized protein</fullName>
    </submittedName>
</protein>